<feature type="transmembrane region" description="Helical" evidence="4">
    <location>
        <begin position="50"/>
        <end position="69"/>
    </location>
</feature>
<feature type="domain" description="Major facilitator superfamily (MFS) profile" evidence="5">
    <location>
        <begin position="13"/>
        <end position="399"/>
    </location>
</feature>
<dbReference type="InterPro" id="IPR052524">
    <property type="entry name" value="MFS_Cyanate_Porter"/>
</dbReference>
<feature type="transmembrane region" description="Helical" evidence="4">
    <location>
        <begin position="256"/>
        <end position="275"/>
    </location>
</feature>
<organism evidence="6 7">
    <name type="scientific">Marinomonas sargassi</name>
    <dbReference type="NCBI Taxonomy" id="2984494"/>
    <lineage>
        <taxon>Bacteria</taxon>
        <taxon>Pseudomonadati</taxon>
        <taxon>Pseudomonadota</taxon>
        <taxon>Gammaproteobacteria</taxon>
        <taxon>Oceanospirillales</taxon>
        <taxon>Oceanospirillaceae</taxon>
        <taxon>Marinomonas</taxon>
    </lineage>
</organism>
<dbReference type="InterPro" id="IPR036259">
    <property type="entry name" value="MFS_trans_sf"/>
</dbReference>
<feature type="transmembrane region" description="Helical" evidence="4">
    <location>
        <begin position="177"/>
        <end position="199"/>
    </location>
</feature>
<name>A0ABT2YQD0_9GAMM</name>
<sequence>MNKLIRIMRHDAAYIALFIFFTALSLRGPVMGLSPLFERISLDLNLSSSQLGLLASLPLVAFAVFAPVSAQLIRRWSLERTLILGVSFIALGMLMRSLPFIQSLYFGMILIGVGIAVGNVLLPGLVKRYFPESVVQVTAIYVLMMNVGAFLMASTAIPLSQIAEQSEWPFASHGWSFALLCQVVIILLPIMIWLSGKIVAQPAQPTSTALKESAIWKSKLAWLMSGFLAMNSLLSYSVMAWIPAILMSNGYTDSTAGLYLGYVQVAGALPSLLLAPFINKLGSLRRLALISTGITWLSLFGYLYLADWSVFWSLSFGFSTSMSFILGMSFVSFRTESPKQAAALSGMSQLLGYSLAAVGPFSLGFLFDLYQSWQPALYLLLGLGTLWVILGWYASPPPTQKSA</sequence>
<gene>
    <name evidence="6" type="ORF">OFY17_04240</name>
</gene>
<feature type="transmembrane region" description="Helical" evidence="4">
    <location>
        <begin position="104"/>
        <end position="122"/>
    </location>
</feature>
<feature type="transmembrane region" description="Helical" evidence="4">
    <location>
        <begin position="376"/>
        <end position="394"/>
    </location>
</feature>
<reference evidence="6 7" key="1">
    <citation type="submission" date="2022-10" db="EMBL/GenBank/DDBJ databases">
        <title>Marinomonas transparenta sp. nov. and Marinomonas sargassi sp. nov., isolated from marine alga (Sargassum natans (L.) Gaillon).</title>
        <authorList>
            <person name="Wang Y."/>
        </authorList>
    </citation>
    <scope>NUCLEOTIDE SEQUENCE [LARGE SCALE GENOMIC DNA]</scope>
    <source>
        <strain evidence="6 7">C2222</strain>
    </source>
</reference>
<feature type="transmembrane region" description="Helical" evidence="4">
    <location>
        <begin position="287"/>
        <end position="305"/>
    </location>
</feature>
<keyword evidence="3 4" id="KW-0472">Membrane</keyword>
<feature type="transmembrane region" description="Helical" evidence="4">
    <location>
        <begin position="81"/>
        <end position="98"/>
    </location>
</feature>
<keyword evidence="1 4" id="KW-0812">Transmembrane</keyword>
<keyword evidence="2 4" id="KW-1133">Transmembrane helix</keyword>
<protein>
    <submittedName>
        <fullName evidence="6">MFS transporter</fullName>
    </submittedName>
</protein>
<dbReference type="PANTHER" id="PTHR23523:SF2">
    <property type="entry name" value="2-NITROIMIDAZOLE TRANSPORTER"/>
    <property type="match status" value="1"/>
</dbReference>
<feature type="transmembrane region" description="Helical" evidence="4">
    <location>
        <begin position="220"/>
        <end position="244"/>
    </location>
</feature>
<dbReference type="InterPro" id="IPR011701">
    <property type="entry name" value="MFS"/>
</dbReference>
<dbReference type="Pfam" id="PF07690">
    <property type="entry name" value="MFS_1"/>
    <property type="match status" value="1"/>
</dbReference>
<dbReference type="EMBL" id="JAOVZB010000001">
    <property type="protein sequence ID" value="MCV2402093.1"/>
    <property type="molecule type" value="Genomic_DNA"/>
</dbReference>
<evidence type="ECO:0000256" key="4">
    <source>
        <dbReference type="SAM" id="Phobius"/>
    </source>
</evidence>
<proteinExistence type="predicted"/>
<evidence type="ECO:0000256" key="1">
    <source>
        <dbReference type="ARBA" id="ARBA00022692"/>
    </source>
</evidence>
<comment type="caution">
    <text evidence="6">The sequence shown here is derived from an EMBL/GenBank/DDBJ whole genome shotgun (WGS) entry which is preliminary data.</text>
</comment>
<evidence type="ECO:0000313" key="6">
    <source>
        <dbReference type="EMBL" id="MCV2402093.1"/>
    </source>
</evidence>
<feature type="transmembrane region" description="Helical" evidence="4">
    <location>
        <begin position="134"/>
        <end position="157"/>
    </location>
</feature>
<accession>A0ABT2YQD0</accession>
<dbReference type="PANTHER" id="PTHR23523">
    <property type="match status" value="1"/>
</dbReference>
<evidence type="ECO:0000256" key="3">
    <source>
        <dbReference type="ARBA" id="ARBA00023136"/>
    </source>
</evidence>
<dbReference type="Proteomes" id="UP001209713">
    <property type="component" value="Unassembled WGS sequence"/>
</dbReference>
<dbReference type="PROSITE" id="PS50850">
    <property type="entry name" value="MFS"/>
    <property type="match status" value="1"/>
</dbReference>
<evidence type="ECO:0000313" key="7">
    <source>
        <dbReference type="Proteomes" id="UP001209713"/>
    </source>
</evidence>
<dbReference type="Gene3D" id="1.20.1250.20">
    <property type="entry name" value="MFS general substrate transporter like domains"/>
    <property type="match status" value="2"/>
</dbReference>
<dbReference type="InterPro" id="IPR020846">
    <property type="entry name" value="MFS_dom"/>
</dbReference>
<dbReference type="RefSeq" id="WP_263529457.1">
    <property type="nucleotide sequence ID" value="NZ_JAOVZB010000001.1"/>
</dbReference>
<evidence type="ECO:0000259" key="5">
    <source>
        <dbReference type="PROSITE" id="PS50850"/>
    </source>
</evidence>
<evidence type="ECO:0000256" key="2">
    <source>
        <dbReference type="ARBA" id="ARBA00022989"/>
    </source>
</evidence>
<feature type="transmembrane region" description="Helical" evidence="4">
    <location>
        <begin position="350"/>
        <end position="370"/>
    </location>
</feature>
<dbReference type="SUPFAM" id="SSF103473">
    <property type="entry name" value="MFS general substrate transporter"/>
    <property type="match status" value="1"/>
</dbReference>
<keyword evidence="7" id="KW-1185">Reference proteome</keyword>
<feature type="transmembrane region" description="Helical" evidence="4">
    <location>
        <begin position="311"/>
        <end position="330"/>
    </location>
</feature>
<feature type="transmembrane region" description="Helical" evidence="4">
    <location>
        <begin position="12"/>
        <end position="30"/>
    </location>
</feature>